<feature type="region of interest" description="Disordered" evidence="1">
    <location>
        <begin position="34"/>
        <end position="66"/>
    </location>
</feature>
<proteinExistence type="predicted"/>
<dbReference type="EMBL" id="OX459964">
    <property type="protein sequence ID" value="CAI9168433.1"/>
    <property type="molecule type" value="Genomic_DNA"/>
</dbReference>
<protein>
    <submittedName>
        <fullName evidence="2">Uncharacterized protein</fullName>
    </submittedName>
</protein>
<organism evidence="2 3">
    <name type="scientific">Rangifer tarandus platyrhynchus</name>
    <name type="common">Svalbard reindeer</name>
    <dbReference type="NCBI Taxonomy" id="3082113"/>
    <lineage>
        <taxon>Eukaryota</taxon>
        <taxon>Metazoa</taxon>
        <taxon>Chordata</taxon>
        <taxon>Craniata</taxon>
        <taxon>Vertebrata</taxon>
        <taxon>Euteleostomi</taxon>
        <taxon>Mammalia</taxon>
        <taxon>Eutheria</taxon>
        <taxon>Laurasiatheria</taxon>
        <taxon>Artiodactyla</taxon>
        <taxon>Ruminantia</taxon>
        <taxon>Pecora</taxon>
        <taxon>Cervidae</taxon>
        <taxon>Odocoileinae</taxon>
        <taxon>Rangifer</taxon>
    </lineage>
</organism>
<evidence type="ECO:0000313" key="2">
    <source>
        <dbReference type="EMBL" id="CAI9168433.1"/>
    </source>
</evidence>
<feature type="region of interest" description="Disordered" evidence="1">
    <location>
        <begin position="117"/>
        <end position="137"/>
    </location>
</feature>
<name>A0ABN8Z4A0_RANTA</name>
<reference evidence="2" key="1">
    <citation type="submission" date="2023-04" db="EMBL/GenBank/DDBJ databases">
        <authorList>
            <consortium name="ELIXIR-Norway"/>
        </authorList>
    </citation>
    <scope>NUCLEOTIDE SEQUENCE [LARGE SCALE GENOMIC DNA]</scope>
</reference>
<evidence type="ECO:0000256" key="1">
    <source>
        <dbReference type="SAM" id="MobiDB-lite"/>
    </source>
</evidence>
<dbReference type="Proteomes" id="UP001176941">
    <property type="component" value="Chromosome 28"/>
</dbReference>
<evidence type="ECO:0000313" key="3">
    <source>
        <dbReference type="Proteomes" id="UP001176941"/>
    </source>
</evidence>
<sequence>MAGTLLRGHYGWDIARNHEALSVLLCFSLAPAGNSERRSRGSHPGQRPTPGKDGDQRGGSRPAAAAQPVMNRPKVCCLISIASLLKQACDKGYIDVLHGMRRVAHMCRGGPFGEAVGGSSMDPATEQHSPWNRPEHHASEAKVRLYVGRRLASRGGAHCPTPQPAALAGAAGMVGSGLGAAVSQVECGHLRVPSPWKGLIELVHLLSLGKQAFTSPMALKLLKRRHMGCPSSVLWEGSGGPAPCPAREKPRVWGAGWHQAGALLCSCGSQEGVAPELRPINKLHRSPPAFLLLLHAPSCPATARSASFPGLAPTAEMWVAVVSRLPQRGRSVFEDELEQCPQTLLPL</sequence>
<gene>
    <name evidence="2" type="ORF">MRATA1EN1_LOCUS17395</name>
</gene>
<accession>A0ABN8Z4A0</accession>
<keyword evidence="3" id="KW-1185">Reference proteome</keyword>